<evidence type="ECO:0000313" key="5">
    <source>
        <dbReference type="EMBL" id="CAJ1947002.1"/>
    </source>
</evidence>
<gene>
    <name evidence="5" type="ORF">CYCCA115_LOCUS10935</name>
    <name evidence="6" type="ORF">CYCCA115_LOCUS12938</name>
    <name evidence="4" type="ORF">CYCCA115_LOCUS9331</name>
</gene>
<dbReference type="EMBL" id="CAKOGP040001781">
    <property type="protein sequence ID" value="CAJ1951166.1"/>
    <property type="molecule type" value="Genomic_DNA"/>
</dbReference>
<feature type="domain" description="DDE Tnp4" evidence="3">
    <location>
        <begin position="172"/>
        <end position="297"/>
    </location>
</feature>
<protein>
    <recommendedName>
        <fullName evidence="3">DDE Tnp4 domain-containing protein</fullName>
    </recommendedName>
</protein>
<evidence type="ECO:0000313" key="7">
    <source>
        <dbReference type="Proteomes" id="UP001295423"/>
    </source>
</evidence>
<dbReference type="Proteomes" id="UP001295423">
    <property type="component" value="Unassembled WGS sequence"/>
</dbReference>
<sequence length="317" mass="36675">MKFSSLSNTFLLSPEVARETALGFLAGVHPEGQPAKWQEEMFTAHYGSSSLVITNQWFDLCHTDIEEAKLTAKEKTAEGFKRFMMAHFFMWQYPKNARTFGSRFGVCERLSRGDPVFHWVNKIAALHEKLIVWKKNLDSTLTQTLVISIDGVDCRTWEKSNERYNMDTQECSHKFNHGAVKYEVAMSLLEPQCAWISGPHKGGKHDLTIFREGGLKQKLKRWKQAIVDRGYTTSEEDEKYILCIPRETDSVTLNEYKGRARLRHESFNGRLKKYMILDATYRHDQKHHGNVFRAVAVTVQYQMNNGAPIFEAPMQRE</sequence>
<comment type="caution">
    <text evidence="6">The sequence shown here is derived from an EMBL/GenBank/DDBJ whole genome shotgun (WGS) entry which is preliminary data.</text>
</comment>
<dbReference type="AlphaFoldDB" id="A0AAD2JHD7"/>
<dbReference type="EMBL" id="CAKOGP040001722">
    <property type="protein sequence ID" value="CAJ1947002.1"/>
    <property type="molecule type" value="Genomic_DNA"/>
</dbReference>
<evidence type="ECO:0000313" key="4">
    <source>
        <dbReference type="EMBL" id="CAJ1945187.1"/>
    </source>
</evidence>
<dbReference type="EMBL" id="CAKOGP040001335">
    <property type="protein sequence ID" value="CAJ1945187.1"/>
    <property type="molecule type" value="Genomic_DNA"/>
</dbReference>
<reference evidence="6" key="1">
    <citation type="submission" date="2023-08" db="EMBL/GenBank/DDBJ databases">
        <authorList>
            <person name="Audoor S."/>
            <person name="Bilcke G."/>
        </authorList>
    </citation>
    <scope>NUCLEOTIDE SEQUENCE</scope>
</reference>
<comment type="cofactor">
    <cofactor evidence="1">
        <name>a divalent metal cation</name>
        <dbReference type="ChEBI" id="CHEBI:60240"/>
    </cofactor>
</comment>
<evidence type="ECO:0000256" key="1">
    <source>
        <dbReference type="ARBA" id="ARBA00001968"/>
    </source>
</evidence>
<evidence type="ECO:0000259" key="3">
    <source>
        <dbReference type="Pfam" id="PF13359"/>
    </source>
</evidence>
<name>A0AAD2JHD7_9STRA</name>
<dbReference type="Pfam" id="PF13359">
    <property type="entry name" value="DDE_Tnp_4"/>
    <property type="match status" value="1"/>
</dbReference>
<evidence type="ECO:0000313" key="6">
    <source>
        <dbReference type="EMBL" id="CAJ1951166.1"/>
    </source>
</evidence>
<dbReference type="GO" id="GO:0046872">
    <property type="term" value="F:metal ion binding"/>
    <property type="evidence" value="ECO:0007669"/>
    <property type="project" value="UniProtKB-KW"/>
</dbReference>
<dbReference type="InterPro" id="IPR027806">
    <property type="entry name" value="HARBI1_dom"/>
</dbReference>
<keyword evidence="2" id="KW-0479">Metal-binding</keyword>
<proteinExistence type="predicted"/>
<accession>A0AAD2JHD7</accession>
<organism evidence="6 7">
    <name type="scientific">Cylindrotheca closterium</name>
    <dbReference type="NCBI Taxonomy" id="2856"/>
    <lineage>
        <taxon>Eukaryota</taxon>
        <taxon>Sar</taxon>
        <taxon>Stramenopiles</taxon>
        <taxon>Ochrophyta</taxon>
        <taxon>Bacillariophyta</taxon>
        <taxon>Bacillariophyceae</taxon>
        <taxon>Bacillariophycidae</taxon>
        <taxon>Bacillariales</taxon>
        <taxon>Bacillariaceae</taxon>
        <taxon>Cylindrotheca</taxon>
    </lineage>
</organism>
<evidence type="ECO:0000256" key="2">
    <source>
        <dbReference type="ARBA" id="ARBA00022723"/>
    </source>
</evidence>
<keyword evidence="7" id="KW-1185">Reference proteome</keyword>